<dbReference type="AlphaFoldDB" id="A0A7G9FVZ0"/>
<reference evidence="3 4" key="1">
    <citation type="submission" date="2020-08" db="EMBL/GenBank/DDBJ databases">
        <authorList>
            <person name="Liu C."/>
            <person name="Sun Q."/>
        </authorList>
    </citation>
    <scope>NUCLEOTIDE SEQUENCE [LARGE SCALE GENOMIC DNA]</scope>
    <source>
        <strain evidence="3 4">NSJ-8</strain>
    </source>
</reference>
<dbReference type="PROSITE" id="PS51257">
    <property type="entry name" value="PROKAR_LIPOPROTEIN"/>
    <property type="match status" value="1"/>
</dbReference>
<protein>
    <submittedName>
        <fullName evidence="3">Uncharacterized protein</fullName>
    </submittedName>
</protein>
<gene>
    <name evidence="3" type="ORF">H9Q77_00615</name>
</gene>
<keyword evidence="2" id="KW-0732">Signal</keyword>
<feature type="chain" id="PRO_5028994659" evidence="2">
    <location>
        <begin position="24"/>
        <end position="271"/>
    </location>
</feature>
<sequence>MRGKLIVITGIMALGLSACGAQGSDPVGGSSSSEVIGSAEAAVTEESTSETGESMEATVSTETVSDTTASTTGPSYEDEDAWLPWEDYGECSNTVKDFYNDDEKKTYYYEMDEFFFSDEKYAKVNDYLQQMYENYRTQYEEEGENHTGAYELVDETLSEGQRYDDNYLVFNGITLADDEYVSLHFNDTVYYAGAAHPLSYYIPVTISVATGEEVTPEEVLGKTWDEIRAAGSIEEENEENFNADYGFYITEKELCYLYRTNFFVEEIRISR</sequence>
<keyword evidence="4" id="KW-1185">Reference proteome</keyword>
<evidence type="ECO:0000313" key="3">
    <source>
        <dbReference type="EMBL" id="QNM02722.1"/>
    </source>
</evidence>
<proteinExistence type="predicted"/>
<accession>A0A7G9FVZ0</accession>
<feature type="compositionally biased region" description="Low complexity" evidence="1">
    <location>
        <begin position="27"/>
        <end position="72"/>
    </location>
</feature>
<dbReference type="EMBL" id="CP060633">
    <property type="protein sequence ID" value="QNM02722.1"/>
    <property type="molecule type" value="Genomic_DNA"/>
</dbReference>
<evidence type="ECO:0000313" key="4">
    <source>
        <dbReference type="Proteomes" id="UP000515981"/>
    </source>
</evidence>
<feature type="region of interest" description="Disordered" evidence="1">
    <location>
        <begin position="23"/>
        <end position="80"/>
    </location>
</feature>
<dbReference type="KEGG" id="ssun:H9Q77_00615"/>
<dbReference type="Proteomes" id="UP000515981">
    <property type="component" value="Chromosome"/>
</dbReference>
<dbReference type="RefSeq" id="WP_118545895.1">
    <property type="nucleotide sequence ID" value="NZ_CP060633.1"/>
</dbReference>
<feature type="signal peptide" evidence="2">
    <location>
        <begin position="1"/>
        <end position="23"/>
    </location>
</feature>
<evidence type="ECO:0000256" key="1">
    <source>
        <dbReference type="SAM" id="MobiDB-lite"/>
    </source>
</evidence>
<name>A0A7G9FVZ0_9FIRM</name>
<organism evidence="3 4">
    <name type="scientific">Simiaoa sunii</name>
    <dbReference type="NCBI Taxonomy" id="2763672"/>
    <lineage>
        <taxon>Bacteria</taxon>
        <taxon>Bacillati</taxon>
        <taxon>Bacillota</taxon>
        <taxon>Clostridia</taxon>
        <taxon>Lachnospirales</taxon>
        <taxon>Lachnospiraceae</taxon>
        <taxon>Simiaoa</taxon>
    </lineage>
</organism>
<evidence type="ECO:0000256" key="2">
    <source>
        <dbReference type="SAM" id="SignalP"/>
    </source>
</evidence>